<dbReference type="InterPro" id="IPR011545">
    <property type="entry name" value="DEAD/DEAH_box_helicase_dom"/>
</dbReference>
<dbReference type="CDD" id="cd17921">
    <property type="entry name" value="DEXHc_Ski2"/>
    <property type="match status" value="1"/>
</dbReference>
<dbReference type="PANTHER" id="PTHR47961:SF6">
    <property type="entry name" value="DNA-DIRECTED DNA POLYMERASE"/>
    <property type="match status" value="1"/>
</dbReference>
<evidence type="ECO:0000313" key="8">
    <source>
        <dbReference type="Proteomes" id="UP000006362"/>
    </source>
</evidence>
<evidence type="ECO:0000259" key="5">
    <source>
        <dbReference type="PROSITE" id="PS51192"/>
    </source>
</evidence>
<evidence type="ECO:0000256" key="2">
    <source>
        <dbReference type="ARBA" id="ARBA00022801"/>
    </source>
</evidence>
<dbReference type="GO" id="GO:0005524">
    <property type="term" value="F:ATP binding"/>
    <property type="evidence" value="ECO:0007669"/>
    <property type="project" value="UniProtKB-KW"/>
</dbReference>
<dbReference type="RefSeq" id="WP_013537298.1">
    <property type="nucleotide sequence ID" value="NC_014926.1"/>
</dbReference>
<keyword evidence="8" id="KW-1185">Reference proteome</keyword>
<dbReference type="AlphaFoldDB" id="E8T5N7"/>
<evidence type="ECO:0000313" key="7">
    <source>
        <dbReference type="EMBL" id="ADU96512.1"/>
    </source>
</evidence>
<dbReference type="SUPFAM" id="SSF52540">
    <property type="entry name" value="P-loop containing nucleoside triphosphate hydrolases"/>
    <property type="match status" value="1"/>
</dbReference>
<dbReference type="GO" id="GO:0004386">
    <property type="term" value="F:helicase activity"/>
    <property type="evidence" value="ECO:0007669"/>
    <property type="project" value="UniProtKB-KW"/>
</dbReference>
<dbReference type="eggNOG" id="COG1204">
    <property type="taxonomic scope" value="Bacteria"/>
</dbReference>
<name>E8T5N7_THEA1</name>
<keyword evidence="1" id="KW-0547">Nucleotide-binding</keyword>
<feature type="domain" description="Helicase C-terminal" evidence="6">
    <location>
        <begin position="243"/>
        <end position="421"/>
    </location>
</feature>
<evidence type="ECO:0000256" key="1">
    <source>
        <dbReference type="ARBA" id="ARBA00022741"/>
    </source>
</evidence>
<dbReference type="GO" id="GO:0003676">
    <property type="term" value="F:nucleic acid binding"/>
    <property type="evidence" value="ECO:0007669"/>
    <property type="project" value="InterPro"/>
</dbReference>
<dbReference type="OrthoDB" id="9807155at2"/>
<dbReference type="HOGENOM" id="CLU_372908_0_0_0"/>
<accession>E8T5N7</accession>
<dbReference type="Pfam" id="PF00271">
    <property type="entry name" value="Helicase_C"/>
    <property type="match status" value="1"/>
</dbReference>
<proteinExistence type="predicted"/>
<reference evidence="7" key="1">
    <citation type="submission" date="2011-01" db="EMBL/GenBank/DDBJ databases">
        <title>Complete sequence of chromosome of Thermovibrio ammonificans HB-1.</title>
        <authorList>
            <consortium name="US DOE Joint Genome Institute"/>
            <person name="Lucas S."/>
            <person name="Copeland A."/>
            <person name="Lapidus A."/>
            <person name="Cheng J.-F."/>
            <person name="Goodwin L."/>
            <person name="Pitluck S."/>
            <person name="Davenport K."/>
            <person name="Detter J.C."/>
            <person name="Han C."/>
            <person name="Tapia R."/>
            <person name="Land M."/>
            <person name="Hauser L."/>
            <person name="Kyrpides N."/>
            <person name="Ivanova N."/>
            <person name="Ovchinnikova G."/>
            <person name="Vetriani C."/>
            <person name="Woyke T."/>
        </authorList>
    </citation>
    <scope>NUCLEOTIDE SEQUENCE [LARGE SCALE GENOMIC DNA]</scope>
    <source>
        <strain evidence="7">HB-1</strain>
    </source>
</reference>
<gene>
    <name evidence="7" type="ordered locus">Theam_0540</name>
</gene>
<dbReference type="InterPro" id="IPR014001">
    <property type="entry name" value="Helicase_ATP-bd"/>
</dbReference>
<dbReference type="Proteomes" id="UP000006362">
    <property type="component" value="Chromosome"/>
</dbReference>
<feature type="domain" description="Helicase ATP-binding" evidence="5">
    <location>
        <begin position="54"/>
        <end position="212"/>
    </location>
</feature>
<keyword evidence="3 7" id="KW-0347">Helicase</keyword>
<dbReference type="PROSITE" id="PS51194">
    <property type="entry name" value="HELICASE_CTER"/>
    <property type="match status" value="1"/>
</dbReference>
<dbReference type="SMART" id="SM00487">
    <property type="entry name" value="DEXDc"/>
    <property type="match status" value="1"/>
</dbReference>
<protein>
    <submittedName>
        <fullName evidence="7">DEAD/DEAH box helicase domain protein</fullName>
    </submittedName>
</protein>
<dbReference type="SMART" id="SM00490">
    <property type="entry name" value="HELICc"/>
    <property type="match status" value="1"/>
</dbReference>
<dbReference type="GO" id="GO:0016787">
    <property type="term" value="F:hydrolase activity"/>
    <property type="evidence" value="ECO:0007669"/>
    <property type="project" value="UniProtKB-KW"/>
</dbReference>
<dbReference type="PROSITE" id="PS51192">
    <property type="entry name" value="HELICASE_ATP_BIND_1"/>
    <property type="match status" value="1"/>
</dbReference>
<dbReference type="STRING" id="648996.Theam_0540"/>
<dbReference type="InterPro" id="IPR001650">
    <property type="entry name" value="Helicase_C-like"/>
</dbReference>
<dbReference type="InterPro" id="IPR050474">
    <property type="entry name" value="Hel308_SKI2-like"/>
</dbReference>
<evidence type="ECO:0000256" key="3">
    <source>
        <dbReference type="ARBA" id="ARBA00022806"/>
    </source>
</evidence>
<dbReference type="Pfam" id="PF00270">
    <property type="entry name" value="DEAD"/>
    <property type="match status" value="1"/>
</dbReference>
<keyword evidence="4" id="KW-0067">ATP-binding</keyword>
<dbReference type="PANTHER" id="PTHR47961">
    <property type="entry name" value="DNA POLYMERASE THETA, PUTATIVE (AFU_ORTHOLOGUE AFUA_1G05260)-RELATED"/>
    <property type="match status" value="1"/>
</dbReference>
<evidence type="ECO:0000256" key="4">
    <source>
        <dbReference type="ARBA" id="ARBA00022840"/>
    </source>
</evidence>
<dbReference type="InterPro" id="IPR027417">
    <property type="entry name" value="P-loop_NTPase"/>
</dbReference>
<sequence>METIKILESSQFDGESGVLEVLKEGEVKKLGLTPAEELPLPLPFKTLNPLQTAFHLFYRGGNALISSPTSSGKSLTALLFWLKNRKGKFIYTAPTRALIWEKFKEFRQFFPSVGVRSGDVVEELEEITQEAVVCTYESLLAASRSRSRWFEEAGALVIDEVHVIRDPSRGAVIEEVVSYAINEGIPLLALSATIPGAVELAKWIEAELFIESEWRPVPLERKVVNMSKLLKRSKLPKATPEEKLVAAVEELKTEGKTLVFVPRKDLGWQALQVENALYGRSVFNETLPFEKEEKEGEGVAFHNADVPQEEREAIEREFKGGEKLHRLYATQTLAYGVNLPADSVVIFVRGRFDRLTMEYRFFPDLLTVMQMEGRAGRFGLSEKGYSFIVVSGASEKALERELQSELDKPFQTALSQGLSFRGAVACPNREKSVLSLMLLGPLIRYGSDWERALSATFSVKKNPLLLRELKEIEQELQQMGYITDGKPTHLAKLLVASFVSPYCYEEFTERLQKVTGLAQREPTTAYLYAVRPFIRRELNPKSVELFTGEAFRRESLKIAETIYRETAHEVTDNSEVLIFYAQGGFFPFKQVARPPGELSSLPLESSLLGQLLCRLNVMPFETVHRTVMMVRSGIPYKFALLGSVEGLGYMRGNALARAGKLLNYPNEIALINAIKEGRGEALEAVKEALSERYSSVKSVEKEATAVVKAVERIKFPLGNPKLLKFLASLFVGRRNALKLTKEEALEVLYRNVTGEKATQDKS</sequence>
<dbReference type="EMBL" id="CP002444">
    <property type="protein sequence ID" value="ADU96512.1"/>
    <property type="molecule type" value="Genomic_DNA"/>
</dbReference>
<organism evidence="7 8">
    <name type="scientific">Thermovibrio ammonificans (strain DSM 15698 / JCM 12110 / HB-1)</name>
    <dbReference type="NCBI Taxonomy" id="648996"/>
    <lineage>
        <taxon>Bacteria</taxon>
        <taxon>Pseudomonadati</taxon>
        <taxon>Aquificota</taxon>
        <taxon>Aquificia</taxon>
        <taxon>Desulfurobacteriales</taxon>
        <taxon>Desulfurobacteriaceae</taxon>
        <taxon>Thermovibrio</taxon>
    </lineage>
</organism>
<keyword evidence="2" id="KW-0378">Hydrolase</keyword>
<dbReference type="Gene3D" id="3.40.50.300">
    <property type="entry name" value="P-loop containing nucleotide triphosphate hydrolases"/>
    <property type="match status" value="2"/>
</dbReference>
<evidence type="ECO:0000259" key="6">
    <source>
        <dbReference type="PROSITE" id="PS51194"/>
    </source>
</evidence>
<dbReference type="KEGG" id="tam:Theam_0540"/>